<gene>
    <name evidence="2" type="ORF">p1B21</name>
</gene>
<dbReference type="AlphaFoldDB" id="Q5NXE8"/>
<dbReference type="Proteomes" id="UP000006552">
    <property type="component" value="Plasmid 1"/>
</dbReference>
<dbReference type="HOGENOM" id="CLU_1764205_0_0_4"/>
<organism evidence="2 3">
    <name type="scientific">Aromatoleum aromaticum (strain DSM 19018 / LMG 30748 / EbN1)</name>
    <name type="common">Azoarcus sp. (strain EbN1)</name>
    <dbReference type="NCBI Taxonomy" id="76114"/>
    <lineage>
        <taxon>Bacteria</taxon>
        <taxon>Pseudomonadati</taxon>
        <taxon>Pseudomonadota</taxon>
        <taxon>Betaproteobacteria</taxon>
        <taxon>Rhodocyclales</taxon>
        <taxon>Rhodocyclaceae</taxon>
        <taxon>Aromatoleum</taxon>
    </lineage>
</organism>
<evidence type="ECO:0000313" key="3">
    <source>
        <dbReference type="Proteomes" id="UP000006552"/>
    </source>
</evidence>
<dbReference type="KEGG" id="eba:p1B21"/>
<reference evidence="2 3" key="1">
    <citation type="journal article" date="2005" name="Arch. Microbiol.">
        <title>The genome sequence of an anaerobic aromatic-degrading denitrifying bacterium, strain EbN1.</title>
        <authorList>
            <person name="Rabus R."/>
            <person name="Kube M."/>
            <person name="Heider J."/>
            <person name="Beck A."/>
            <person name="Heitmann K."/>
            <person name="Widdel F."/>
            <person name="Reinhardt R."/>
        </authorList>
    </citation>
    <scope>NUCLEOTIDE SEQUENCE [LARGE SCALE GENOMIC DNA]</scope>
    <source>
        <strain evidence="2 3">EbN1</strain>
        <plasmid evidence="3">Plasmid pAzo1</plasmid>
    </source>
</reference>
<proteinExistence type="predicted"/>
<accession>Q5NXE8</accession>
<sequence length="147" mass="16599">MAALPTTMPTTSHHDGLRPSVRSPRSGVTSSTDDVVLTFAPLRFLDGFAGVFHFRRKKQPLVCALLGAYLDTRKLRPFTFSAWASLPCSSTHHARRRSCSPSSMVTAQVCVRPTTSTMYWSQRHVSFSTWKRDRSRSRTCWLPISRP</sequence>
<feature type="region of interest" description="Disordered" evidence="1">
    <location>
        <begin position="1"/>
        <end position="31"/>
    </location>
</feature>
<geneLocation type="plasmid" evidence="3">
    <name>pAzo1</name>
</geneLocation>
<dbReference type="EMBL" id="CR555307">
    <property type="protein sequence ID" value="CAI10266.1"/>
    <property type="molecule type" value="Genomic_DNA"/>
</dbReference>
<evidence type="ECO:0000256" key="1">
    <source>
        <dbReference type="SAM" id="MobiDB-lite"/>
    </source>
</evidence>
<keyword evidence="3" id="KW-1185">Reference proteome</keyword>
<protein>
    <submittedName>
        <fullName evidence="2">Uncharacterized protein</fullName>
    </submittedName>
</protein>
<keyword evidence="2" id="KW-0614">Plasmid</keyword>
<evidence type="ECO:0000313" key="2">
    <source>
        <dbReference type="EMBL" id="CAI10266.1"/>
    </source>
</evidence>
<name>Q5NXE8_AROAE</name>